<dbReference type="PANTHER" id="PTHR46797:SF1">
    <property type="entry name" value="METHYLPHOSPHONATE SYNTHASE"/>
    <property type="match status" value="1"/>
</dbReference>
<sequence>MPNAMAEINAVLQFAPAGGTKPGGSAALTIRYFRRQDSVMMDSPDDILTLLPARLKEARRTQGLSLEAVANLSGVSRSMVSQIERGESSPTIATLWNLTRALQVDFAGLLDGEPASDRIEVIRTGDVPRIDKMGQGLRIRILSAPEEAGQHEVYELLFEPGGTLVSKPHTRGAREQLSVIEGTLVVNSGQATQTVNTGDTARYAADVTHSITASNAAARAFLVVRHA</sequence>
<evidence type="ECO:0000313" key="3">
    <source>
        <dbReference type="EMBL" id="SFT33669.1"/>
    </source>
</evidence>
<dbReference type="PROSITE" id="PS50943">
    <property type="entry name" value="HTH_CROC1"/>
    <property type="match status" value="1"/>
</dbReference>
<organism evidence="3 4">
    <name type="scientific">Sedimentitalea nanhaiensis</name>
    <dbReference type="NCBI Taxonomy" id="999627"/>
    <lineage>
        <taxon>Bacteria</taxon>
        <taxon>Pseudomonadati</taxon>
        <taxon>Pseudomonadota</taxon>
        <taxon>Alphaproteobacteria</taxon>
        <taxon>Rhodobacterales</taxon>
        <taxon>Paracoccaceae</taxon>
        <taxon>Sedimentitalea</taxon>
    </lineage>
</organism>
<dbReference type="InterPro" id="IPR011051">
    <property type="entry name" value="RmlC_Cupin_sf"/>
</dbReference>
<reference evidence="3 4" key="1">
    <citation type="submission" date="2016-10" db="EMBL/GenBank/DDBJ databases">
        <authorList>
            <person name="de Groot N.N."/>
        </authorList>
    </citation>
    <scope>NUCLEOTIDE SEQUENCE [LARGE SCALE GENOMIC DNA]</scope>
    <source>
        <strain evidence="3 4">CGMCC 1.10959</strain>
    </source>
</reference>
<dbReference type="Proteomes" id="UP000182466">
    <property type="component" value="Unassembled WGS sequence"/>
</dbReference>
<dbReference type="CDD" id="cd02209">
    <property type="entry name" value="cupin_XRE_C"/>
    <property type="match status" value="1"/>
</dbReference>
<name>A0A1I6X617_9RHOB</name>
<dbReference type="SMART" id="SM00530">
    <property type="entry name" value="HTH_XRE"/>
    <property type="match status" value="1"/>
</dbReference>
<gene>
    <name evidence="3" type="ORF">SAMN05216236_10180</name>
</gene>
<dbReference type="GO" id="GO:0003700">
    <property type="term" value="F:DNA-binding transcription factor activity"/>
    <property type="evidence" value="ECO:0007669"/>
    <property type="project" value="TreeGrafter"/>
</dbReference>
<dbReference type="EMBL" id="FPAW01000001">
    <property type="protein sequence ID" value="SFT33669.1"/>
    <property type="molecule type" value="Genomic_DNA"/>
</dbReference>
<evidence type="ECO:0000259" key="2">
    <source>
        <dbReference type="PROSITE" id="PS50943"/>
    </source>
</evidence>
<evidence type="ECO:0000256" key="1">
    <source>
        <dbReference type="ARBA" id="ARBA00023125"/>
    </source>
</evidence>
<dbReference type="InterPro" id="IPR050807">
    <property type="entry name" value="TransReg_Diox_bact_type"/>
</dbReference>
<dbReference type="SUPFAM" id="SSF47413">
    <property type="entry name" value="lambda repressor-like DNA-binding domains"/>
    <property type="match status" value="1"/>
</dbReference>
<keyword evidence="4" id="KW-1185">Reference proteome</keyword>
<dbReference type="GO" id="GO:0005829">
    <property type="term" value="C:cytosol"/>
    <property type="evidence" value="ECO:0007669"/>
    <property type="project" value="TreeGrafter"/>
</dbReference>
<dbReference type="eggNOG" id="COG1396">
    <property type="taxonomic scope" value="Bacteria"/>
</dbReference>
<dbReference type="CDD" id="cd00093">
    <property type="entry name" value="HTH_XRE"/>
    <property type="match status" value="1"/>
</dbReference>
<feature type="domain" description="HTH cro/C1-type" evidence="2">
    <location>
        <begin position="55"/>
        <end position="109"/>
    </location>
</feature>
<accession>A0A1I6X617</accession>
<dbReference type="PANTHER" id="PTHR46797">
    <property type="entry name" value="HTH-TYPE TRANSCRIPTIONAL REGULATOR"/>
    <property type="match status" value="1"/>
</dbReference>
<dbReference type="AlphaFoldDB" id="A0A1I6X617"/>
<dbReference type="STRING" id="999627.SAMN05216236_10180"/>
<dbReference type="InterPro" id="IPR010982">
    <property type="entry name" value="Lambda_DNA-bd_dom_sf"/>
</dbReference>
<dbReference type="Gene3D" id="1.10.260.40">
    <property type="entry name" value="lambda repressor-like DNA-binding domains"/>
    <property type="match status" value="1"/>
</dbReference>
<dbReference type="InterPro" id="IPR014710">
    <property type="entry name" value="RmlC-like_jellyroll"/>
</dbReference>
<dbReference type="Pfam" id="PF01381">
    <property type="entry name" value="HTH_3"/>
    <property type="match status" value="1"/>
</dbReference>
<dbReference type="SUPFAM" id="SSF51182">
    <property type="entry name" value="RmlC-like cupins"/>
    <property type="match status" value="1"/>
</dbReference>
<dbReference type="Gene3D" id="2.60.120.10">
    <property type="entry name" value="Jelly Rolls"/>
    <property type="match status" value="1"/>
</dbReference>
<proteinExistence type="predicted"/>
<keyword evidence="1" id="KW-0238">DNA-binding</keyword>
<protein>
    <submittedName>
        <fullName evidence="3">Transcriptional regulator, XRE family with cupin sensor</fullName>
    </submittedName>
</protein>
<evidence type="ECO:0000313" key="4">
    <source>
        <dbReference type="Proteomes" id="UP000182466"/>
    </source>
</evidence>
<dbReference type="InterPro" id="IPR001387">
    <property type="entry name" value="Cro/C1-type_HTH"/>
</dbReference>
<dbReference type="eggNOG" id="COG1917">
    <property type="taxonomic scope" value="Bacteria"/>
</dbReference>
<dbReference type="GO" id="GO:0003677">
    <property type="term" value="F:DNA binding"/>
    <property type="evidence" value="ECO:0007669"/>
    <property type="project" value="UniProtKB-KW"/>
</dbReference>